<evidence type="ECO:0000313" key="3">
    <source>
        <dbReference type="Proteomes" id="UP001162131"/>
    </source>
</evidence>
<keyword evidence="3" id="KW-1185">Reference proteome</keyword>
<evidence type="ECO:0000256" key="1">
    <source>
        <dbReference type="SAM" id="Phobius"/>
    </source>
</evidence>
<dbReference type="AlphaFoldDB" id="A0AAU9K2Q4"/>
<keyword evidence="1" id="KW-0812">Transmembrane</keyword>
<proteinExistence type="predicted"/>
<evidence type="ECO:0000313" key="2">
    <source>
        <dbReference type="EMBL" id="CAG9328250.1"/>
    </source>
</evidence>
<sequence length="88" mass="9713">MPYRINTLHLYSYFNHPNQFKLSLEGGGSLFNTNFGENALSFAVKKQFSSCVSAIVSSFGKLLKEILMPLISYPTIALLGLISLAILL</sequence>
<accession>A0AAU9K2Q4</accession>
<keyword evidence="1" id="KW-0472">Membrane</keyword>
<reference evidence="2" key="1">
    <citation type="submission" date="2021-09" db="EMBL/GenBank/DDBJ databases">
        <authorList>
            <consortium name="AG Swart"/>
            <person name="Singh M."/>
            <person name="Singh A."/>
            <person name="Seah K."/>
            <person name="Emmerich C."/>
        </authorList>
    </citation>
    <scope>NUCLEOTIDE SEQUENCE</scope>
    <source>
        <strain evidence="2">ATCC30299</strain>
    </source>
</reference>
<keyword evidence="1" id="KW-1133">Transmembrane helix</keyword>
<name>A0AAU9K2Q4_9CILI</name>
<feature type="transmembrane region" description="Helical" evidence="1">
    <location>
        <begin position="66"/>
        <end position="87"/>
    </location>
</feature>
<dbReference type="EMBL" id="CAJZBQ010000045">
    <property type="protein sequence ID" value="CAG9328250.1"/>
    <property type="molecule type" value="Genomic_DNA"/>
</dbReference>
<comment type="caution">
    <text evidence="2">The sequence shown here is derived from an EMBL/GenBank/DDBJ whole genome shotgun (WGS) entry which is preliminary data.</text>
</comment>
<gene>
    <name evidence="2" type="ORF">BSTOLATCC_MIC45705</name>
</gene>
<protein>
    <submittedName>
        <fullName evidence="2">Uncharacterized protein</fullName>
    </submittedName>
</protein>
<organism evidence="2 3">
    <name type="scientific">Blepharisma stoltei</name>
    <dbReference type="NCBI Taxonomy" id="1481888"/>
    <lineage>
        <taxon>Eukaryota</taxon>
        <taxon>Sar</taxon>
        <taxon>Alveolata</taxon>
        <taxon>Ciliophora</taxon>
        <taxon>Postciliodesmatophora</taxon>
        <taxon>Heterotrichea</taxon>
        <taxon>Heterotrichida</taxon>
        <taxon>Blepharismidae</taxon>
        <taxon>Blepharisma</taxon>
    </lineage>
</organism>
<dbReference type="Proteomes" id="UP001162131">
    <property type="component" value="Unassembled WGS sequence"/>
</dbReference>